<dbReference type="EMBL" id="BIMW01000097">
    <property type="protein sequence ID" value="GCE94421.1"/>
    <property type="molecule type" value="Genomic_DNA"/>
</dbReference>
<evidence type="ECO:0000313" key="1">
    <source>
        <dbReference type="EMBL" id="GCE94421.1"/>
    </source>
</evidence>
<comment type="caution">
    <text evidence="1">The sequence shown here is derived from an EMBL/GenBank/DDBJ whole genome shotgun (WGS) entry which is preliminary data.</text>
</comment>
<evidence type="ECO:0008006" key="3">
    <source>
        <dbReference type="Google" id="ProtNLM"/>
    </source>
</evidence>
<sequence length="38" mass="4215">MGTGLDSNPIKKRRALYLNIAQAQGFVLKINKPGDETR</sequence>
<accession>A0A5M3T943</accession>
<proteinExistence type="predicted"/>
<protein>
    <recommendedName>
        <fullName evidence="3">Transposase</fullName>
    </recommendedName>
</protein>
<organism evidence="1 2">
    <name type="scientific">Limnospira platensis NIES-46</name>
    <dbReference type="NCBI Taxonomy" id="1236695"/>
    <lineage>
        <taxon>Bacteria</taxon>
        <taxon>Bacillati</taxon>
        <taxon>Cyanobacteriota</taxon>
        <taxon>Cyanophyceae</taxon>
        <taxon>Oscillatoriophycideae</taxon>
        <taxon>Oscillatoriales</taxon>
        <taxon>Sirenicapillariaceae</taxon>
        <taxon>Limnospira</taxon>
    </lineage>
</organism>
<keyword evidence="2" id="KW-1185">Reference proteome</keyword>
<dbReference type="Proteomes" id="UP000326169">
    <property type="component" value="Unassembled WGS sequence"/>
</dbReference>
<name>A0A5M3T943_LIMPL</name>
<gene>
    <name evidence="1" type="ORF">NIES46_24760</name>
</gene>
<reference evidence="1 2" key="1">
    <citation type="journal article" date="2019" name="J Genomics">
        <title>The Draft Genome of a Hydrogen-producing Cyanobacterium, Arthrospira platensis NIES-46.</title>
        <authorList>
            <person name="Suzuki S."/>
            <person name="Yamaguchi H."/>
            <person name="Kawachi M."/>
        </authorList>
    </citation>
    <scope>NUCLEOTIDE SEQUENCE [LARGE SCALE GENOMIC DNA]</scope>
    <source>
        <strain evidence="1 2">NIES-46</strain>
    </source>
</reference>
<evidence type="ECO:0000313" key="2">
    <source>
        <dbReference type="Proteomes" id="UP000326169"/>
    </source>
</evidence>